<protein>
    <submittedName>
        <fullName evidence="2">Uncharacterized protein</fullName>
    </submittedName>
</protein>
<dbReference type="EMBL" id="JACAZH010000022">
    <property type="protein sequence ID" value="KAF7343830.1"/>
    <property type="molecule type" value="Genomic_DNA"/>
</dbReference>
<proteinExistence type="predicted"/>
<dbReference type="AlphaFoldDB" id="A0A8H6XLG1"/>
<gene>
    <name evidence="2" type="ORF">MSAN_01964200</name>
</gene>
<feature type="compositionally biased region" description="Polar residues" evidence="1">
    <location>
        <begin position="118"/>
        <end position="138"/>
    </location>
</feature>
<accession>A0A8H6XLG1</accession>
<feature type="compositionally biased region" description="Low complexity" evidence="1">
    <location>
        <begin position="49"/>
        <end position="62"/>
    </location>
</feature>
<feature type="compositionally biased region" description="Polar residues" evidence="1">
    <location>
        <begin position="63"/>
        <end position="74"/>
    </location>
</feature>
<evidence type="ECO:0000313" key="2">
    <source>
        <dbReference type="EMBL" id="KAF7343830.1"/>
    </source>
</evidence>
<sequence length="161" mass="17071">MTSPTGSKCSISSGIKFVLNTQGPGPFTFNINLSGLPAESSLDSINFTVNTNSTSNTGATVTPRVTRQRPNNGTRAPPRPFLLPQRAQSNTTQEAGEIVPETPQSQLGYSPRSGEAIDSQNVDAPDSPRNSMPSTDATEYSDDYKDDQSPATFSPNCPVSS</sequence>
<dbReference type="OrthoDB" id="3064764at2759"/>
<comment type="caution">
    <text evidence="2">The sequence shown here is derived from an EMBL/GenBank/DDBJ whole genome shotgun (WGS) entry which is preliminary data.</text>
</comment>
<feature type="region of interest" description="Disordered" evidence="1">
    <location>
        <begin position="49"/>
        <end position="161"/>
    </location>
</feature>
<evidence type="ECO:0000256" key="1">
    <source>
        <dbReference type="SAM" id="MobiDB-lite"/>
    </source>
</evidence>
<name>A0A8H6XLG1_9AGAR</name>
<reference evidence="2" key="1">
    <citation type="submission" date="2020-05" db="EMBL/GenBank/DDBJ databases">
        <title>Mycena genomes resolve the evolution of fungal bioluminescence.</title>
        <authorList>
            <person name="Tsai I.J."/>
        </authorList>
    </citation>
    <scope>NUCLEOTIDE SEQUENCE</scope>
    <source>
        <strain evidence="2">160909Yilan</strain>
    </source>
</reference>
<dbReference type="Proteomes" id="UP000623467">
    <property type="component" value="Unassembled WGS sequence"/>
</dbReference>
<keyword evidence="3" id="KW-1185">Reference proteome</keyword>
<organism evidence="2 3">
    <name type="scientific">Mycena sanguinolenta</name>
    <dbReference type="NCBI Taxonomy" id="230812"/>
    <lineage>
        <taxon>Eukaryota</taxon>
        <taxon>Fungi</taxon>
        <taxon>Dikarya</taxon>
        <taxon>Basidiomycota</taxon>
        <taxon>Agaricomycotina</taxon>
        <taxon>Agaricomycetes</taxon>
        <taxon>Agaricomycetidae</taxon>
        <taxon>Agaricales</taxon>
        <taxon>Marasmiineae</taxon>
        <taxon>Mycenaceae</taxon>
        <taxon>Mycena</taxon>
    </lineage>
</organism>
<feature type="compositionally biased region" description="Polar residues" evidence="1">
    <location>
        <begin position="149"/>
        <end position="161"/>
    </location>
</feature>
<evidence type="ECO:0000313" key="3">
    <source>
        <dbReference type="Proteomes" id="UP000623467"/>
    </source>
</evidence>